<accession>A0A516GST1</accession>
<feature type="transmembrane region" description="Helical" evidence="1">
    <location>
        <begin position="189"/>
        <end position="206"/>
    </location>
</feature>
<feature type="transmembrane region" description="Helical" evidence="1">
    <location>
        <begin position="94"/>
        <end position="114"/>
    </location>
</feature>
<dbReference type="RefSeq" id="WP_143381453.1">
    <property type="nucleotide sequence ID" value="NZ_CP041637.1"/>
</dbReference>
<dbReference type="EMBL" id="CP041637">
    <property type="protein sequence ID" value="QDO94569.1"/>
    <property type="molecule type" value="Genomic_DNA"/>
</dbReference>
<keyword evidence="1" id="KW-1133">Transmembrane helix</keyword>
<feature type="transmembrane region" description="Helical" evidence="1">
    <location>
        <begin position="226"/>
        <end position="246"/>
    </location>
</feature>
<keyword evidence="1" id="KW-0812">Transmembrane</keyword>
<dbReference type="PANTHER" id="PTHR41282">
    <property type="entry name" value="CONSERVED TRANSMEMBRANE PROTEIN-RELATED"/>
    <property type="match status" value="1"/>
</dbReference>
<dbReference type="Proteomes" id="UP000319209">
    <property type="component" value="Chromosome"/>
</dbReference>
<dbReference type="InterPro" id="IPR010539">
    <property type="entry name" value="BaxI_1-like"/>
</dbReference>
<protein>
    <submittedName>
        <fullName evidence="2">Bax inhibitor-1/YccA family protein</fullName>
    </submittedName>
</protein>
<proteinExistence type="predicted"/>
<dbReference type="PANTHER" id="PTHR41282:SF1">
    <property type="entry name" value="CONSERVED TRANSMEMBRANE PROTEIN-RELATED"/>
    <property type="match status" value="1"/>
</dbReference>
<evidence type="ECO:0000256" key="1">
    <source>
        <dbReference type="SAM" id="Phobius"/>
    </source>
</evidence>
<keyword evidence="3" id="KW-1185">Reference proteome</keyword>
<evidence type="ECO:0000313" key="2">
    <source>
        <dbReference type="EMBL" id="QDO94569.1"/>
    </source>
</evidence>
<reference evidence="2 3" key="1">
    <citation type="submission" date="2019-07" db="EMBL/GenBank/DDBJ databases">
        <title>Genome sequencing for Formosa sp. PS13.</title>
        <authorList>
            <person name="Park S.-J."/>
        </authorList>
    </citation>
    <scope>NUCLEOTIDE SEQUENCE [LARGE SCALE GENOMIC DNA]</scope>
    <source>
        <strain evidence="2 3">PS13</strain>
    </source>
</reference>
<evidence type="ECO:0000313" key="3">
    <source>
        <dbReference type="Proteomes" id="UP000319209"/>
    </source>
</evidence>
<sequence length="253" mass="27775">MALFKSKNPALKAEIFTKAKTLNPAHIESVMTINGTVNKTALLGIIVLAAAMVTWNMYQENLDLGRIQPYILTGSLAAFGVAVIIIYKKTLAPYLAPIYCALQGLAIGGLSALMEERFPGIVIQAILLTFGILFSLLTIYKLGIIKATENFKLVIASATSGIALYYIISVFGSFFGFNLPFIHDNSISGILFSLFVVIIAALNLVVDFDFIEKGAELKAPKYMEWYAAFGLMVTLIWLYLEILRLLGKSKSRD</sequence>
<gene>
    <name evidence="2" type="ORF">FNB79_11530</name>
</gene>
<feature type="transmembrane region" description="Helical" evidence="1">
    <location>
        <begin position="121"/>
        <end position="142"/>
    </location>
</feature>
<dbReference type="Pfam" id="PF12811">
    <property type="entry name" value="BaxI_1"/>
    <property type="match status" value="1"/>
</dbReference>
<dbReference type="AlphaFoldDB" id="A0A516GST1"/>
<dbReference type="PIRSF" id="PIRSF009160">
    <property type="entry name" value="UCP009160"/>
    <property type="match status" value="1"/>
</dbReference>
<feature type="transmembrane region" description="Helical" evidence="1">
    <location>
        <begin position="40"/>
        <end position="58"/>
    </location>
</feature>
<organism evidence="2 3">
    <name type="scientific">Formosa sediminum</name>
    <dbReference type="NCBI Taxonomy" id="2594004"/>
    <lineage>
        <taxon>Bacteria</taxon>
        <taxon>Pseudomonadati</taxon>
        <taxon>Bacteroidota</taxon>
        <taxon>Flavobacteriia</taxon>
        <taxon>Flavobacteriales</taxon>
        <taxon>Flavobacteriaceae</taxon>
        <taxon>Formosa</taxon>
    </lineage>
</organism>
<dbReference type="KEGG" id="fop:FNB79_11530"/>
<feature type="transmembrane region" description="Helical" evidence="1">
    <location>
        <begin position="154"/>
        <end position="177"/>
    </location>
</feature>
<name>A0A516GST1_9FLAO</name>
<keyword evidence="1" id="KW-0472">Membrane</keyword>
<dbReference type="OrthoDB" id="116480at2"/>
<feature type="transmembrane region" description="Helical" evidence="1">
    <location>
        <begin position="70"/>
        <end position="88"/>
    </location>
</feature>